<dbReference type="VEuPathDB" id="FungiDB:M747DRAFT_337033"/>
<evidence type="ECO:0000256" key="1">
    <source>
        <dbReference type="ARBA" id="ARBA00004123"/>
    </source>
</evidence>
<dbReference type="OrthoDB" id="5391043at2759"/>
<dbReference type="Proteomes" id="UP000068243">
    <property type="component" value="Unassembled WGS sequence"/>
</dbReference>
<reference evidence="9" key="1">
    <citation type="journal article" date="2016" name="Genome Announc.">
        <title>Draft genome sequence of Aspergillus niger strain An76.</title>
        <authorList>
            <person name="Gong W."/>
            <person name="Cheng Z."/>
            <person name="Zhang H."/>
            <person name="Liu L."/>
            <person name="Gao P."/>
            <person name="Wang L."/>
        </authorList>
    </citation>
    <scope>NUCLEOTIDE SEQUENCE [LARGE SCALE GENOMIC DNA]</scope>
    <source>
        <strain evidence="9">An76</strain>
    </source>
</reference>
<dbReference type="InterPro" id="IPR036864">
    <property type="entry name" value="Zn2-C6_fun-type_DNA-bd_sf"/>
</dbReference>
<dbReference type="CDD" id="cd12148">
    <property type="entry name" value="fungal_TF_MHR"/>
    <property type="match status" value="1"/>
</dbReference>
<dbReference type="GO" id="GO:0000981">
    <property type="term" value="F:DNA-binding transcription factor activity, RNA polymerase II-specific"/>
    <property type="evidence" value="ECO:0007669"/>
    <property type="project" value="InterPro"/>
</dbReference>
<feature type="compositionally biased region" description="Basic and acidic residues" evidence="6">
    <location>
        <begin position="693"/>
        <end position="702"/>
    </location>
</feature>
<keyword evidence="3" id="KW-0238">DNA-binding</keyword>
<comment type="caution">
    <text evidence="8">The sequence shown here is derived from an EMBL/GenBank/DDBJ whole genome shotgun (WGS) entry which is preliminary data.</text>
</comment>
<dbReference type="GO" id="GO:0008270">
    <property type="term" value="F:zinc ion binding"/>
    <property type="evidence" value="ECO:0007669"/>
    <property type="project" value="InterPro"/>
</dbReference>
<evidence type="ECO:0000256" key="5">
    <source>
        <dbReference type="ARBA" id="ARBA00023242"/>
    </source>
</evidence>
<evidence type="ECO:0000259" key="7">
    <source>
        <dbReference type="PROSITE" id="PS50048"/>
    </source>
</evidence>
<dbReference type="GO" id="GO:0005634">
    <property type="term" value="C:nucleus"/>
    <property type="evidence" value="ECO:0007669"/>
    <property type="project" value="UniProtKB-SubCell"/>
</dbReference>
<dbReference type="Pfam" id="PF00172">
    <property type="entry name" value="Zn_clus"/>
    <property type="match status" value="1"/>
</dbReference>
<dbReference type="VEuPathDB" id="FungiDB:An02g03420"/>
<evidence type="ECO:0000313" key="8">
    <source>
        <dbReference type="EMBL" id="GAQ34821.1"/>
    </source>
</evidence>
<dbReference type="InterPro" id="IPR021858">
    <property type="entry name" value="Fun_TF"/>
</dbReference>
<evidence type="ECO:0000313" key="9">
    <source>
        <dbReference type="Proteomes" id="UP000068243"/>
    </source>
</evidence>
<dbReference type="SUPFAM" id="SSF57701">
    <property type="entry name" value="Zn2/Cys6 DNA-binding domain"/>
    <property type="match status" value="1"/>
</dbReference>
<keyword evidence="5" id="KW-0539">Nucleus</keyword>
<dbReference type="VEuPathDB" id="FungiDB:ATCC64974_61680"/>
<dbReference type="AlphaFoldDB" id="A0A124BV29"/>
<evidence type="ECO:0000256" key="3">
    <source>
        <dbReference type="ARBA" id="ARBA00023125"/>
    </source>
</evidence>
<feature type="region of interest" description="Disordered" evidence="6">
    <location>
        <begin position="1"/>
        <end position="56"/>
    </location>
</feature>
<sequence length="1068" mass="118355">MQATDHTRKSLQDPSASGPKAAPGPDTSAEVQGDSTTAVSGSGSTQKVPKKRTKSGCLTCRQRRIKCGEEKPICNNCIKSKRDCKGYGPRLVFKDPLGITGTSSQPAAISSQTFNVPPPSEDINNAVFQQRQAWSGQPALAPKPVATATLEQTPQPVTAASPHEFQMPSAAPFQPQSHTLSQQEYPVLREPADTLAFLDQQRSAGLEPQYQTDTGIIYPQTSSRAPGERFAPPTSYQVLSNVEEEREDDYYDLDTDEESHEQTLAQDYNQLSLIMASANRDQQQLRTFTTYLNEPNILTSYSPTYGSSPLNNPKTARIFLHFIHSTGPTLSVFERHPIDPSTMLGSPVPMAQQGLWTYTLPLKALENQPLLQAILALSSLHIAYLQQAPPTVSLKHYHYALRRVGVAVGLPMRRKQISTLAATLLLGYYEVMGADHSKWNSHVAGSAQLVREIDFAGMTRSLRAQRRRVWLERHHRGSSVISIVEPSYSVSYGSEDDPFAEKEHDIDEDLIGSLIGRAVSYDEFGQVDDGQASSRPERHFTRKDIENFRIQCDLYWWYLQQDVMQSIISGGPLFISYSQWGQCPPRAGMGRLDAIYGSADHLWLLLGRLADFGVRDRKRKLRATEATGSQWRPDSRLARFMARFTGRAPEQQERPSAGGPVQPPSGAPAAGPPFYGMAPPRGPRHPPPAFVDFPHHGHHDDESAGNSSYEEAEVEWESMLMAFDTFESALGPYFMPLPSDSVTPISSPFGLALQYRTHTIAVLWGYYLTGRILLHRLHPSMPPAMMVSAKVAAPTTAGYSQAIGRIAAGIYNSQVSHLDAGSLSPTLGSCLIKMTVPIFFAAIQYTDPAQRDWVITRLRSLSKKSGWKTSESIANSCENAWRVAAKQGRGPPYERKDTTEYERASTWTPPVQETPLGNPGERRFVTVARRPSEAGWAMGLLSLEDDVLNLSIEDRHDIWIVLSPPSFETCNGAAAVKVTVIDGSSHEAPPTQPEYKDRVERITPLIRTAPAEKDDLVPFPPLYLQADRPFSMVLWFGKVRFGTTWRDLIPRMALHVHMHATSQLSGQM</sequence>
<organism evidence="8 9">
    <name type="scientific">Aspergillus niger</name>
    <dbReference type="NCBI Taxonomy" id="5061"/>
    <lineage>
        <taxon>Eukaryota</taxon>
        <taxon>Fungi</taxon>
        <taxon>Dikarya</taxon>
        <taxon>Ascomycota</taxon>
        <taxon>Pezizomycotina</taxon>
        <taxon>Eurotiomycetes</taxon>
        <taxon>Eurotiomycetidae</taxon>
        <taxon>Eurotiales</taxon>
        <taxon>Aspergillaceae</taxon>
        <taxon>Aspergillus</taxon>
        <taxon>Aspergillus subgen. Circumdati</taxon>
    </lineage>
</organism>
<feature type="compositionally biased region" description="Polar residues" evidence="6">
    <location>
        <begin position="29"/>
        <end position="47"/>
    </location>
</feature>
<keyword evidence="2" id="KW-0805">Transcription regulation</keyword>
<dbReference type="Gene3D" id="4.10.240.10">
    <property type="entry name" value="Zn(2)-C6 fungal-type DNA-binding domain"/>
    <property type="match status" value="1"/>
</dbReference>
<dbReference type="VEuPathDB" id="FungiDB:ASPNIDRAFT2_1164914"/>
<feature type="region of interest" description="Disordered" evidence="6">
    <location>
        <begin position="647"/>
        <end position="707"/>
    </location>
</feature>
<dbReference type="GO" id="GO:0000976">
    <property type="term" value="F:transcription cis-regulatory region binding"/>
    <property type="evidence" value="ECO:0007669"/>
    <property type="project" value="TreeGrafter"/>
</dbReference>
<feature type="compositionally biased region" description="Low complexity" evidence="6">
    <location>
        <begin position="14"/>
        <end position="25"/>
    </location>
</feature>
<comment type="subcellular location">
    <subcellularLocation>
        <location evidence="1">Nucleus</location>
    </subcellularLocation>
</comment>
<keyword evidence="4" id="KW-0804">Transcription</keyword>
<protein>
    <submittedName>
        <fullName evidence="8">C6 finger domain protein</fullName>
    </submittedName>
</protein>
<dbReference type="Pfam" id="PF11951">
    <property type="entry name" value="Fungal_trans_2"/>
    <property type="match status" value="2"/>
</dbReference>
<feature type="compositionally biased region" description="Low complexity" evidence="6">
    <location>
        <begin position="667"/>
        <end position="679"/>
    </location>
</feature>
<dbReference type="GO" id="GO:0045944">
    <property type="term" value="P:positive regulation of transcription by RNA polymerase II"/>
    <property type="evidence" value="ECO:0007669"/>
    <property type="project" value="TreeGrafter"/>
</dbReference>
<dbReference type="PROSITE" id="PS00463">
    <property type="entry name" value="ZN2_CY6_FUNGAL_1"/>
    <property type="match status" value="1"/>
</dbReference>
<dbReference type="SMART" id="SM00066">
    <property type="entry name" value="GAL4"/>
    <property type="match status" value="1"/>
</dbReference>
<feature type="compositionally biased region" description="Basic and acidic residues" evidence="6">
    <location>
        <begin position="1"/>
        <end position="11"/>
    </location>
</feature>
<dbReference type="OMA" id="IAGIWMN"/>
<evidence type="ECO:0000256" key="6">
    <source>
        <dbReference type="SAM" id="MobiDB-lite"/>
    </source>
</evidence>
<evidence type="ECO:0000256" key="2">
    <source>
        <dbReference type="ARBA" id="ARBA00023015"/>
    </source>
</evidence>
<proteinExistence type="predicted"/>
<evidence type="ECO:0000256" key="4">
    <source>
        <dbReference type="ARBA" id="ARBA00023163"/>
    </source>
</evidence>
<dbReference type="InterPro" id="IPR001138">
    <property type="entry name" value="Zn2Cys6_DnaBD"/>
</dbReference>
<dbReference type="PROSITE" id="PS50048">
    <property type="entry name" value="ZN2_CY6_FUNGAL_2"/>
    <property type="match status" value="1"/>
</dbReference>
<dbReference type="CDD" id="cd00067">
    <property type="entry name" value="GAL4"/>
    <property type="match status" value="1"/>
</dbReference>
<dbReference type="PANTHER" id="PTHR37534">
    <property type="entry name" value="TRANSCRIPTIONAL ACTIVATOR PROTEIN UGA3"/>
    <property type="match status" value="1"/>
</dbReference>
<dbReference type="PaxDb" id="5061-CADANGAP00001798"/>
<name>A0A124BV29_ASPNG</name>
<feature type="region of interest" description="Disordered" evidence="6">
    <location>
        <begin position="888"/>
        <end position="919"/>
    </location>
</feature>
<feature type="domain" description="Zn(2)-C6 fungal-type" evidence="7">
    <location>
        <begin position="56"/>
        <end position="84"/>
    </location>
</feature>
<gene>
    <name evidence="8" type="ORF">ABL_00901</name>
</gene>
<dbReference type="EMBL" id="BCMY01000001">
    <property type="protein sequence ID" value="GAQ34821.1"/>
    <property type="molecule type" value="Genomic_DNA"/>
</dbReference>
<feature type="compositionally biased region" description="Basic and acidic residues" evidence="6">
    <location>
        <begin position="892"/>
        <end position="903"/>
    </location>
</feature>
<dbReference type="PANTHER" id="PTHR37534:SF23">
    <property type="entry name" value="ZN(II)2CYS6 TRANSCRIPTION FACTOR (EUROFUNG)"/>
    <property type="match status" value="1"/>
</dbReference>
<accession>A0A124BV29</accession>